<keyword evidence="1" id="KW-0175">Coiled coil</keyword>
<comment type="caution">
    <text evidence="3">The sequence shown here is derived from an EMBL/GenBank/DDBJ whole genome shotgun (WGS) entry which is preliminary data.</text>
</comment>
<gene>
    <name evidence="3" type="ORF">HD596_008883</name>
</gene>
<accession>A0A7W9LFP2</accession>
<evidence type="ECO:0000256" key="1">
    <source>
        <dbReference type="SAM" id="Coils"/>
    </source>
</evidence>
<evidence type="ECO:0000313" key="3">
    <source>
        <dbReference type="EMBL" id="MBB5782127.1"/>
    </source>
</evidence>
<reference evidence="3 4" key="1">
    <citation type="submission" date="2020-08" db="EMBL/GenBank/DDBJ databases">
        <title>Sequencing the genomes of 1000 actinobacteria strains.</title>
        <authorList>
            <person name="Klenk H.-P."/>
        </authorList>
    </citation>
    <scope>NUCLEOTIDE SEQUENCE [LARGE SCALE GENOMIC DNA]</scope>
    <source>
        <strain evidence="3 4">DSM 45507</strain>
    </source>
</reference>
<sequence>MPDALTRLEQQGGVTQVPAAPDRWLVTRSRDGVVDAQWVVESDFLAPPGDRGGGITYPVERDVPFRRLGRRVPLNAWTESAADERLAEITAIGYGDATFAAFYPNCHSVFGLHDPSHSGIPPRGVAYDVVGWYANRAKDTLARADAGRAERSVCYARVVFEPESDAERRPAADGEFGVFVGSSATEALAAHLGTVLGGHEPDEVENLLEALAFADRLEAKPLDVGAKLTEARHARTFHPLPAGTVWTIQRKDHPDATTDQRQRRERRPLPHWLGDLLNRLNAAQETHDRAVRELAGMRERLFADWHRYQHCAYPSTSATGAQHDLPEPDEVRQYLERSIVRVDEAIALAGEDGLRQVKAQVEKALANYNAQNAQEIAAELVLESLAAPQYYEPGEPVVLLTGDIATPSHRYERDDTAASGKPLARQVVDVPEPIEPAVLRERVAALGVGGHVWRRAPWHPLLAQWEVEFFPAGPGGNLQPDDRNYDATYITGNYILVADDVELRPRLDTGVGVKGADVYAGTSVVTSATRPVLSARLLSYLAGHILEPYAEATHQEMDAERFRQDPGPVLRWYGENGTDQRLRTIVKICRHLREHEHGNLAQALTGLNDALIMRRLGRQLPIGDPLGFPDHQEFAGRVARAVGPETRYTPQPHHDFHPIRAGTLLLRRLRLIDNFGITHDVDTSDQVTTTQLRVPGHPGWVATPPRLTQPARLMFRWLDSDHDTRQANDVPETSPVCGWIVPDDIDTAVEFYDEQGRALGQLEARAQPGDPRLARWTDGSLARVGNPHLRSVARRVQALGPDHLARLVRSLFGVLDGIEPEQHGDLLAGRPLAVVRAELDLQLMGLPAIHQDWNAFRRDLGRRGRDSNRFTQVRFPVRIGAHGQLNDGLVGLWPDESAPLLLVTEDPGLTFSIGMPPRRLTLLVDPRAPVHVISGILPTKSISIPPEHYRPVMDNLRLSFFTAPVLADGDRLDLPLPQKPGERWLWRDGAGTPGRPLTEAPADTSFPALPTLREGWLTRRPVPSESERGPA</sequence>
<feature type="coiled-coil region" evidence="1">
    <location>
        <begin position="273"/>
        <end position="300"/>
    </location>
</feature>
<dbReference type="EMBL" id="JACHMB010000001">
    <property type="protein sequence ID" value="MBB5782127.1"/>
    <property type="molecule type" value="Genomic_DNA"/>
</dbReference>
<keyword evidence="4" id="KW-1185">Reference proteome</keyword>
<proteinExistence type="predicted"/>
<evidence type="ECO:0000256" key="2">
    <source>
        <dbReference type="SAM" id="MobiDB-lite"/>
    </source>
</evidence>
<organism evidence="3 4">
    <name type="scientific">Nonomuraea jabiensis</name>
    <dbReference type="NCBI Taxonomy" id="882448"/>
    <lineage>
        <taxon>Bacteria</taxon>
        <taxon>Bacillati</taxon>
        <taxon>Actinomycetota</taxon>
        <taxon>Actinomycetes</taxon>
        <taxon>Streptosporangiales</taxon>
        <taxon>Streptosporangiaceae</taxon>
        <taxon>Nonomuraea</taxon>
    </lineage>
</organism>
<name>A0A7W9LFP2_9ACTN</name>
<dbReference type="RefSeq" id="WP_185075290.1">
    <property type="nucleotide sequence ID" value="NZ_JACHMB010000001.1"/>
</dbReference>
<dbReference type="AlphaFoldDB" id="A0A7W9LFP2"/>
<protein>
    <submittedName>
        <fullName evidence="3">Uncharacterized protein</fullName>
    </submittedName>
</protein>
<dbReference type="Proteomes" id="UP000579153">
    <property type="component" value="Unassembled WGS sequence"/>
</dbReference>
<feature type="region of interest" description="Disordered" evidence="2">
    <location>
        <begin position="985"/>
        <end position="1031"/>
    </location>
</feature>
<evidence type="ECO:0000313" key="4">
    <source>
        <dbReference type="Proteomes" id="UP000579153"/>
    </source>
</evidence>